<proteinExistence type="predicted"/>
<dbReference type="RefSeq" id="WP_045230724.1">
    <property type="nucleotide sequence ID" value="NZ_BBJU01000015.1"/>
</dbReference>
<evidence type="ECO:0000313" key="1">
    <source>
        <dbReference type="EMBL" id="GAK71169.1"/>
    </source>
</evidence>
<gene>
    <name evidence="1" type="ORF">RRU01S_15_00940</name>
</gene>
<dbReference type="EMBL" id="BBJU01000015">
    <property type="protein sequence ID" value="GAK71169.1"/>
    <property type="molecule type" value="Genomic_DNA"/>
</dbReference>
<accession>A0A081CWX3</accession>
<sequence length="208" mass="22163">MKDNTSRPDDIDITSQERFSLPVSDVADFLSMRGAKPAVAFLSPSGDDGSTATVMLARSMAELGRSIVLVDMTVSGCPTRLMSPQAGLPGLSDLLFGETAFGETIHHDRLSNAHIVPQGLAQPVQAVKIIERLTMVLHALADTYDTLLLEFGASDIEGVTTLLKYVDADIVLSSPDEAMAEPTLAALRAMGYPDVMVMTDPTPKRSAS</sequence>
<dbReference type="InterPro" id="IPR027417">
    <property type="entry name" value="P-loop_NTPase"/>
</dbReference>
<protein>
    <submittedName>
        <fullName evidence="1">Uncharacterized protein</fullName>
    </submittedName>
</protein>
<dbReference type="OrthoDB" id="7786248at2"/>
<dbReference type="AlphaFoldDB" id="A0A081CWX3"/>
<reference evidence="1 2" key="1">
    <citation type="submission" date="2014-08" db="EMBL/GenBank/DDBJ databases">
        <title>Whole genome shotgun sequence of Rhizobium rubi NBRC 13261.</title>
        <authorList>
            <person name="Katano-Makiyama Y."/>
            <person name="Hosoyama A."/>
            <person name="Hashimoto M."/>
            <person name="Hosoyama Y."/>
            <person name="Noguchi M."/>
            <person name="Tsuchikane K."/>
            <person name="Uohara A."/>
            <person name="Ohji S."/>
            <person name="Ichikawa N."/>
            <person name="Kimura A."/>
            <person name="Yamazoe A."/>
            <person name="Fujita N."/>
        </authorList>
    </citation>
    <scope>NUCLEOTIDE SEQUENCE [LARGE SCALE GENOMIC DNA]</scope>
    <source>
        <strain evidence="1 2">NBRC 13261</strain>
    </source>
</reference>
<dbReference type="SUPFAM" id="SSF52540">
    <property type="entry name" value="P-loop containing nucleoside triphosphate hydrolases"/>
    <property type="match status" value="1"/>
</dbReference>
<comment type="caution">
    <text evidence="1">The sequence shown here is derived from an EMBL/GenBank/DDBJ whole genome shotgun (WGS) entry which is preliminary data.</text>
</comment>
<name>A0A081CWX3_9HYPH</name>
<dbReference type="Proteomes" id="UP000028701">
    <property type="component" value="Unassembled WGS sequence"/>
</dbReference>
<dbReference type="Gene3D" id="3.40.50.300">
    <property type="entry name" value="P-loop containing nucleotide triphosphate hydrolases"/>
    <property type="match status" value="1"/>
</dbReference>
<organism evidence="1 2">
    <name type="scientific">Agrobacterium rubi TR3 = NBRC 13261</name>
    <dbReference type="NCBI Taxonomy" id="1368415"/>
    <lineage>
        <taxon>Bacteria</taxon>
        <taxon>Pseudomonadati</taxon>
        <taxon>Pseudomonadota</taxon>
        <taxon>Alphaproteobacteria</taxon>
        <taxon>Hyphomicrobiales</taxon>
        <taxon>Rhizobiaceae</taxon>
        <taxon>Rhizobium/Agrobacterium group</taxon>
        <taxon>Agrobacterium</taxon>
    </lineage>
</organism>
<evidence type="ECO:0000313" key="2">
    <source>
        <dbReference type="Proteomes" id="UP000028701"/>
    </source>
</evidence>
<dbReference type="eggNOG" id="COG0489">
    <property type="taxonomic scope" value="Bacteria"/>
</dbReference>